<evidence type="ECO:0000313" key="2">
    <source>
        <dbReference type="EMBL" id="KAK4314798.1"/>
    </source>
</evidence>
<protein>
    <submittedName>
        <fullName evidence="2">Uncharacterized protein</fullName>
    </submittedName>
</protein>
<proteinExistence type="predicted"/>
<evidence type="ECO:0000256" key="1">
    <source>
        <dbReference type="SAM" id="Phobius"/>
    </source>
</evidence>
<keyword evidence="1" id="KW-1133">Transmembrane helix</keyword>
<keyword evidence="3" id="KW-1185">Reference proteome</keyword>
<feature type="transmembrane region" description="Helical" evidence="1">
    <location>
        <begin position="98"/>
        <end position="120"/>
    </location>
</feature>
<reference evidence="2" key="1">
    <citation type="submission" date="2023-11" db="EMBL/GenBank/DDBJ databases">
        <title>Genome assemblies of two species of porcelain crab, Petrolisthes cinctipes and Petrolisthes manimaculis (Anomura: Porcellanidae).</title>
        <authorList>
            <person name="Angst P."/>
        </authorList>
    </citation>
    <scope>NUCLEOTIDE SEQUENCE</scope>
    <source>
        <strain evidence="2">PB745_02</strain>
        <tissue evidence="2">Gill</tissue>
    </source>
</reference>
<accession>A0AAE1PV54</accession>
<keyword evidence="1" id="KW-0472">Membrane</keyword>
<feature type="transmembrane region" description="Helical" evidence="1">
    <location>
        <begin position="160"/>
        <end position="180"/>
    </location>
</feature>
<name>A0AAE1PV54_9EUCA</name>
<dbReference type="EMBL" id="JAWZYT010001183">
    <property type="protein sequence ID" value="KAK4314798.1"/>
    <property type="molecule type" value="Genomic_DNA"/>
</dbReference>
<dbReference type="Proteomes" id="UP001292094">
    <property type="component" value="Unassembled WGS sequence"/>
</dbReference>
<keyword evidence="1" id="KW-0812">Transmembrane</keyword>
<sequence>MGVDVSRRREDAGRFNEEKRWEEGKVWMWMYPWRGGGVRDGGLDTGNNNNRTGGSSTPDLPLTVYLSLHSHPYLAPSPGPPLTLTWPSSHPHLASSRIFWLSSHPPLLALLAPSIIILTLLNLLTLLSVCISSCSTLTLTLLLLLALLSVCMSPCSTLTLTLPTLLSVCVSASLALLHSYR</sequence>
<gene>
    <name evidence="2" type="ORF">Pmani_013943</name>
</gene>
<dbReference type="AlphaFoldDB" id="A0AAE1PV54"/>
<feature type="transmembrane region" description="Helical" evidence="1">
    <location>
        <begin position="126"/>
        <end position="148"/>
    </location>
</feature>
<comment type="caution">
    <text evidence="2">The sequence shown here is derived from an EMBL/GenBank/DDBJ whole genome shotgun (WGS) entry which is preliminary data.</text>
</comment>
<organism evidence="2 3">
    <name type="scientific">Petrolisthes manimaculis</name>
    <dbReference type="NCBI Taxonomy" id="1843537"/>
    <lineage>
        <taxon>Eukaryota</taxon>
        <taxon>Metazoa</taxon>
        <taxon>Ecdysozoa</taxon>
        <taxon>Arthropoda</taxon>
        <taxon>Crustacea</taxon>
        <taxon>Multicrustacea</taxon>
        <taxon>Malacostraca</taxon>
        <taxon>Eumalacostraca</taxon>
        <taxon>Eucarida</taxon>
        <taxon>Decapoda</taxon>
        <taxon>Pleocyemata</taxon>
        <taxon>Anomura</taxon>
        <taxon>Galatheoidea</taxon>
        <taxon>Porcellanidae</taxon>
        <taxon>Petrolisthes</taxon>
    </lineage>
</organism>
<evidence type="ECO:0000313" key="3">
    <source>
        <dbReference type="Proteomes" id="UP001292094"/>
    </source>
</evidence>